<dbReference type="GO" id="GO:0031012">
    <property type="term" value="C:extracellular matrix"/>
    <property type="evidence" value="ECO:0007669"/>
    <property type="project" value="TreeGrafter"/>
</dbReference>
<evidence type="ECO:0000313" key="4">
    <source>
        <dbReference type="EnsemblMetazoa" id="ACUA011354-PA"/>
    </source>
</evidence>
<accession>A0A182M7F5</accession>
<evidence type="ECO:0000256" key="3">
    <source>
        <dbReference type="SAM" id="SignalP"/>
    </source>
</evidence>
<keyword evidence="3" id="KW-0732">Signal</keyword>
<dbReference type="GO" id="GO:0042302">
    <property type="term" value="F:structural constituent of cuticle"/>
    <property type="evidence" value="ECO:0007669"/>
    <property type="project" value="UniProtKB-UniRule"/>
</dbReference>
<dbReference type="AlphaFoldDB" id="A0A182M7F5"/>
<dbReference type="PROSITE" id="PS00233">
    <property type="entry name" value="CHIT_BIND_RR_1"/>
    <property type="match status" value="1"/>
</dbReference>
<dbReference type="Proteomes" id="UP000075883">
    <property type="component" value="Unassembled WGS sequence"/>
</dbReference>
<feature type="signal peptide" evidence="3">
    <location>
        <begin position="1"/>
        <end position="32"/>
    </location>
</feature>
<dbReference type="Pfam" id="PF00379">
    <property type="entry name" value="Chitin_bind_4"/>
    <property type="match status" value="1"/>
</dbReference>
<proteinExistence type="predicted"/>
<dbReference type="PRINTS" id="PR00947">
    <property type="entry name" value="CUTICLE"/>
</dbReference>
<dbReference type="EnsemblMetazoa" id="ACUA011354-RA">
    <property type="protein sequence ID" value="ACUA011354-PA"/>
    <property type="gene ID" value="ACUA011354"/>
</dbReference>
<reference evidence="5" key="1">
    <citation type="submission" date="2013-09" db="EMBL/GenBank/DDBJ databases">
        <title>The Genome Sequence of Anopheles culicifacies species A.</title>
        <authorList>
            <consortium name="The Broad Institute Genomics Platform"/>
            <person name="Neafsey D.E."/>
            <person name="Besansky N."/>
            <person name="Howell P."/>
            <person name="Walton C."/>
            <person name="Young S.K."/>
            <person name="Zeng Q."/>
            <person name="Gargeya S."/>
            <person name="Fitzgerald M."/>
            <person name="Haas B."/>
            <person name="Abouelleil A."/>
            <person name="Allen A.W."/>
            <person name="Alvarado L."/>
            <person name="Arachchi H.M."/>
            <person name="Berlin A.M."/>
            <person name="Chapman S.B."/>
            <person name="Gainer-Dewar J."/>
            <person name="Goldberg J."/>
            <person name="Griggs A."/>
            <person name="Gujja S."/>
            <person name="Hansen M."/>
            <person name="Howarth C."/>
            <person name="Imamovic A."/>
            <person name="Ireland A."/>
            <person name="Larimer J."/>
            <person name="McCowan C."/>
            <person name="Murphy C."/>
            <person name="Pearson M."/>
            <person name="Poon T.W."/>
            <person name="Priest M."/>
            <person name="Roberts A."/>
            <person name="Saif S."/>
            <person name="Shea T."/>
            <person name="Sisk P."/>
            <person name="Sykes S."/>
            <person name="Wortman J."/>
            <person name="Nusbaum C."/>
            <person name="Birren B."/>
        </authorList>
    </citation>
    <scope>NUCLEOTIDE SEQUENCE [LARGE SCALE GENOMIC DNA]</scope>
    <source>
        <strain evidence="5">A-37</strain>
    </source>
</reference>
<sequence length="163" mass="18672">MKQVRKNGDFNVPVRRLLYIACLVLALQAATAVEHLEEAEASSEHEQVVPQIAQDYEHHEPLDYYAYPKYKFEYGVKDPHTGDQKSHWEERDGDVVKGVYSLYEPDGTERVVVYRADKLHGFEAHVKHITHGGHVQSYGQEAHAYLGEAHGEHGYSYSNQHLE</sequence>
<dbReference type="GO" id="GO:0005615">
    <property type="term" value="C:extracellular space"/>
    <property type="evidence" value="ECO:0007669"/>
    <property type="project" value="TreeGrafter"/>
</dbReference>
<dbReference type="InterPro" id="IPR000618">
    <property type="entry name" value="Insect_cuticle"/>
</dbReference>
<evidence type="ECO:0000256" key="1">
    <source>
        <dbReference type="ARBA" id="ARBA00022460"/>
    </source>
</evidence>
<dbReference type="EMBL" id="AXCM01009016">
    <property type="status" value="NOT_ANNOTATED_CDS"/>
    <property type="molecule type" value="Genomic_DNA"/>
</dbReference>
<dbReference type="PANTHER" id="PTHR12236">
    <property type="entry name" value="STRUCTURAL CONTITUENT OF CUTICLE"/>
    <property type="match status" value="1"/>
</dbReference>
<dbReference type="STRING" id="139723.A0A182M7F5"/>
<evidence type="ECO:0000256" key="2">
    <source>
        <dbReference type="PROSITE-ProRule" id="PRU00497"/>
    </source>
</evidence>
<reference evidence="4" key="2">
    <citation type="submission" date="2020-05" db="UniProtKB">
        <authorList>
            <consortium name="EnsemblMetazoa"/>
        </authorList>
    </citation>
    <scope>IDENTIFICATION</scope>
    <source>
        <strain evidence="4">A-37</strain>
    </source>
</reference>
<organism evidence="4 5">
    <name type="scientific">Anopheles culicifacies</name>
    <dbReference type="NCBI Taxonomy" id="139723"/>
    <lineage>
        <taxon>Eukaryota</taxon>
        <taxon>Metazoa</taxon>
        <taxon>Ecdysozoa</taxon>
        <taxon>Arthropoda</taxon>
        <taxon>Hexapoda</taxon>
        <taxon>Insecta</taxon>
        <taxon>Pterygota</taxon>
        <taxon>Neoptera</taxon>
        <taxon>Endopterygota</taxon>
        <taxon>Diptera</taxon>
        <taxon>Nematocera</taxon>
        <taxon>Culicoidea</taxon>
        <taxon>Culicidae</taxon>
        <taxon>Anophelinae</taxon>
        <taxon>Anopheles</taxon>
        <taxon>culicifacies species complex</taxon>
    </lineage>
</organism>
<feature type="chain" id="PRO_5008128029" evidence="3">
    <location>
        <begin position="33"/>
        <end position="163"/>
    </location>
</feature>
<dbReference type="PROSITE" id="PS51155">
    <property type="entry name" value="CHIT_BIND_RR_2"/>
    <property type="match status" value="1"/>
</dbReference>
<keyword evidence="1 2" id="KW-0193">Cuticle</keyword>
<dbReference type="InterPro" id="IPR051217">
    <property type="entry name" value="Insect_Cuticle_Struc_Prot"/>
</dbReference>
<protein>
    <submittedName>
        <fullName evidence="4">Uncharacterized protein</fullName>
    </submittedName>
</protein>
<name>A0A182M7F5_9DIPT</name>
<keyword evidence="5" id="KW-1185">Reference proteome</keyword>
<dbReference type="PANTHER" id="PTHR12236:SF76">
    <property type="entry name" value="ADULT-SPECIFIC CUTICULAR PROTEIN ACP-20-LIKE PROTEIN"/>
    <property type="match status" value="1"/>
</dbReference>
<dbReference type="VEuPathDB" id="VectorBase:ACUA011354"/>
<dbReference type="InterPro" id="IPR031311">
    <property type="entry name" value="CHIT_BIND_RR_consensus"/>
</dbReference>
<evidence type="ECO:0000313" key="5">
    <source>
        <dbReference type="Proteomes" id="UP000075883"/>
    </source>
</evidence>